<organism evidence="1 2">
    <name type="scientific">Persea americana</name>
    <name type="common">Avocado</name>
    <dbReference type="NCBI Taxonomy" id="3435"/>
    <lineage>
        <taxon>Eukaryota</taxon>
        <taxon>Viridiplantae</taxon>
        <taxon>Streptophyta</taxon>
        <taxon>Embryophyta</taxon>
        <taxon>Tracheophyta</taxon>
        <taxon>Spermatophyta</taxon>
        <taxon>Magnoliopsida</taxon>
        <taxon>Magnoliidae</taxon>
        <taxon>Laurales</taxon>
        <taxon>Lauraceae</taxon>
        <taxon>Persea</taxon>
    </lineage>
</organism>
<evidence type="ECO:0000313" key="1">
    <source>
        <dbReference type="EMBL" id="KAJ8650490.1"/>
    </source>
</evidence>
<name>A0ACC2MXX2_PERAE</name>
<sequence length="578" mass="64333">MGKQGPCYHCGVTTTPLWRNGPPEKPVLCNACGSRWRTKGTLTNYTPLHARAEPTDSENYRKVCAVKPIIIKTKERKLQKRKLLNDNAELSGEAPIFDQNFRRVYEEDTNNRSSSGSATSYSESCVHVGSTDASDLTGTAQSIVWDSLVPSRKRTCVGRPKSSSVEKLTKDLYSILHQQQSSCLTGSLEEDLLFETGTLMNSVEIGHGGVLIKHLNVVARDEESEASSFPIHSKEYITNDTYSRSAFLPAPIANKGISSPKIGNEKVKRFAATGPQEAAQEHTKRDKFSHDKVHILQNRNSPLTSIDLIDVVCFEKFVRNLSPEEQQHLMKLLPSIDTVKLPNSLKSMFDSPQFMEALSSFQHLLLEGIFDLSFSEVKIEECRTVKRLALVNMTKSKWVEHYELLKDVKGKTIAGKGVETEINSPSCSNSASIKRTHDGQNQNFPETKCLVKGPKRVHYCTMANVPFIRPPQPNSNYVGTEASLDVKYVDNEGSCCSPISLFAFPPDGSSVTLDSLQFTDDNQDLLFDVPSYASFPEAELLDYHPLKQKNPPKGSLIENRNVEKEETLSTYPSSSFIG</sequence>
<dbReference type="Proteomes" id="UP001234297">
    <property type="component" value="Chromosome 1"/>
</dbReference>
<dbReference type="EMBL" id="CM056809">
    <property type="protein sequence ID" value="KAJ8650490.1"/>
    <property type="molecule type" value="Genomic_DNA"/>
</dbReference>
<gene>
    <name evidence="1" type="ORF">MRB53_003513</name>
</gene>
<comment type="caution">
    <text evidence="1">The sequence shown here is derived from an EMBL/GenBank/DDBJ whole genome shotgun (WGS) entry which is preliminary data.</text>
</comment>
<proteinExistence type="predicted"/>
<protein>
    <submittedName>
        <fullName evidence="1">Uncharacterized protein</fullName>
    </submittedName>
</protein>
<accession>A0ACC2MXX2</accession>
<evidence type="ECO:0000313" key="2">
    <source>
        <dbReference type="Proteomes" id="UP001234297"/>
    </source>
</evidence>
<keyword evidence="2" id="KW-1185">Reference proteome</keyword>
<reference evidence="1 2" key="1">
    <citation type="journal article" date="2022" name="Hortic Res">
        <title>A haplotype resolved chromosomal level avocado genome allows analysis of novel avocado genes.</title>
        <authorList>
            <person name="Nath O."/>
            <person name="Fletcher S.J."/>
            <person name="Hayward A."/>
            <person name="Shaw L.M."/>
            <person name="Masouleh A.K."/>
            <person name="Furtado A."/>
            <person name="Henry R.J."/>
            <person name="Mitter N."/>
        </authorList>
    </citation>
    <scope>NUCLEOTIDE SEQUENCE [LARGE SCALE GENOMIC DNA]</scope>
    <source>
        <strain evidence="2">cv. Hass</strain>
    </source>
</reference>